<dbReference type="Gene3D" id="3.10.120.10">
    <property type="entry name" value="Cytochrome b5-like heme/steroid binding domain"/>
    <property type="match status" value="1"/>
</dbReference>
<evidence type="ECO:0000256" key="7">
    <source>
        <dbReference type="ARBA" id="ARBA00038168"/>
    </source>
</evidence>
<dbReference type="PRINTS" id="PR00363">
    <property type="entry name" value="CYTOCHROMEB5"/>
</dbReference>
<keyword evidence="5 8" id="KW-0408">Iron</keyword>
<gene>
    <name evidence="10" type="ORF">PARMNEM_LOCUS20142</name>
</gene>
<dbReference type="FunFam" id="3.10.120.10:FF:000002">
    <property type="entry name" value="Cytochrome b5 type B"/>
    <property type="match status" value="1"/>
</dbReference>
<name>A0AAV1M1D0_9NEOP</name>
<keyword evidence="8" id="KW-1133">Transmembrane helix</keyword>
<comment type="similarity">
    <text evidence="7 8">Belongs to the cytochrome b5 family.</text>
</comment>
<evidence type="ECO:0000256" key="5">
    <source>
        <dbReference type="ARBA" id="ARBA00023004"/>
    </source>
</evidence>
<dbReference type="PANTHER" id="PTHR19359:SF14">
    <property type="entry name" value="CYTOCHROME B5 A"/>
    <property type="match status" value="1"/>
</dbReference>
<dbReference type="InterPro" id="IPR050668">
    <property type="entry name" value="Cytochrome_b5"/>
</dbReference>
<evidence type="ECO:0000259" key="9">
    <source>
        <dbReference type="PROSITE" id="PS50255"/>
    </source>
</evidence>
<evidence type="ECO:0000256" key="4">
    <source>
        <dbReference type="ARBA" id="ARBA00022723"/>
    </source>
</evidence>
<keyword evidence="2 8" id="KW-0349">Heme</keyword>
<evidence type="ECO:0000313" key="11">
    <source>
        <dbReference type="Proteomes" id="UP001314205"/>
    </source>
</evidence>
<comment type="subcellular location">
    <subcellularLocation>
        <location evidence="1">Membrane</location>
    </subcellularLocation>
</comment>
<evidence type="ECO:0000256" key="6">
    <source>
        <dbReference type="ARBA" id="ARBA00023136"/>
    </source>
</evidence>
<dbReference type="Pfam" id="PF00173">
    <property type="entry name" value="Cyt-b5"/>
    <property type="match status" value="1"/>
</dbReference>
<feature type="transmembrane region" description="Helical" evidence="8">
    <location>
        <begin position="111"/>
        <end position="127"/>
    </location>
</feature>
<dbReference type="Proteomes" id="UP001314205">
    <property type="component" value="Unassembled WGS sequence"/>
</dbReference>
<dbReference type="PROSITE" id="PS50255">
    <property type="entry name" value="CYTOCHROME_B5_2"/>
    <property type="match status" value="1"/>
</dbReference>
<proteinExistence type="inferred from homology"/>
<dbReference type="EMBL" id="CAVLGL010000137">
    <property type="protein sequence ID" value="CAK1601523.1"/>
    <property type="molecule type" value="Genomic_DNA"/>
</dbReference>
<feature type="domain" description="Cytochrome b5 heme-binding" evidence="9">
    <location>
        <begin position="3"/>
        <end position="79"/>
    </location>
</feature>
<protein>
    <recommendedName>
        <fullName evidence="9">Cytochrome b5 heme-binding domain-containing protein</fullName>
    </recommendedName>
</protein>
<dbReference type="InterPro" id="IPR036400">
    <property type="entry name" value="Cyt_B5-like_heme/steroid_sf"/>
</dbReference>
<dbReference type="AlphaFoldDB" id="A0AAV1M1D0"/>
<dbReference type="InterPro" id="IPR018506">
    <property type="entry name" value="Cyt_B5_heme-BS"/>
</dbReference>
<sequence>METKKFTRKELAERNSRNDAVFIIDNQVYDVTKFLDDHPGGHEVLIGVAGKDATENFEDVGHSLDAKELMQKFLIGELVDEDKTNVKKRNINWSAGDTAAESTSFTSSWKFPVLLGIIMTVLYTYLFG</sequence>
<reference evidence="10 11" key="1">
    <citation type="submission" date="2023-11" db="EMBL/GenBank/DDBJ databases">
        <authorList>
            <person name="Hedman E."/>
            <person name="Englund M."/>
            <person name="Stromberg M."/>
            <person name="Nyberg Akerstrom W."/>
            <person name="Nylinder S."/>
            <person name="Jareborg N."/>
            <person name="Kallberg Y."/>
            <person name="Kronander E."/>
        </authorList>
    </citation>
    <scope>NUCLEOTIDE SEQUENCE [LARGE SCALE GENOMIC DNA]</scope>
</reference>
<dbReference type="PANTHER" id="PTHR19359">
    <property type="entry name" value="CYTOCHROME B5"/>
    <property type="match status" value="1"/>
</dbReference>
<comment type="caution">
    <text evidence="10">The sequence shown here is derived from an EMBL/GenBank/DDBJ whole genome shotgun (WGS) entry which is preliminary data.</text>
</comment>
<evidence type="ECO:0000256" key="2">
    <source>
        <dbReference type="ARBA" id="ARBA00022617"/>
    </source>
</evidence>
<evidence type="ECO:0000256" key="8">
    <source>
        <dbReference type="RuleBase" id="RU362121"/>
    </source>
</evidence>
<organism evidence="10 11">
    <name type="scientific">Parnassius mnemosyne</name>
    <name type="common">clouded apollo</name>
    <dbReference type="NCBI Taxonomy" id="213953"/>
    <lineage>
        <taxon>Eukaryota</taxon>
        <taxon>Metazoa</taxon>
        <taxon>Ecdysozoa</taxon>
        <taxon>Arthropoda</taxon>
        <taxon>Hexapoda</taxon>
        <taxon>Insecta</taxon>
        <taxon>Pterygota</taxon>
        <taxon>Neoptera</taxon>
        <taxon>Endopterygota</taxon>
        <taxon>Lepidoptera</taxon>
        <taxon>Glossata</taxon>
        <taxon>Ditrysia</taxon>
        <taxon>Papilionoidea</taxon>
        <taxon>Papilionidae</taxon>
        <taxon>Parnassiinae</taxon>
        <taxon>Parnassini</taxon>
        <taxon>Parnassius</taxon>
        <taxon>Driopa</taxon>
    </lineage>
</organism>
<accession>A0AAV1M1D0</accession>
<evidence type="ECO:0000256" key="1">
    <source>
        <dbReference type="ARBA" id="ARBA00004370"/>
    </source>
</evidence>
<evidence type="ECO:0000313" key="10">
    <source>
        <dbReference type="EMBL" id="CAK1601523.1"/>
    </source>
</evidence>
<dbReference type="GO" id="GO:0020037">
    <property type="term" value="F:heme binding"/>
    <property type="evidence" value="ECO:0007669"/>
    <property type="project" value="UniProtKB-UniRule"/>
</dbReference>
<keyword evidence="11" id="KW-1185">Reference proteome</keyword>
<keyword evidence="6 8" id="KW-0472">Membrane</keyword>
<dbReference type="SMART" id="SM01117">
    <property type="entry name" value="Cyt-b5"/>
    <property type="match status" value="1"/>
</dbReference>
<keyword evidence="3 8" id="KW-0812">Transmembrane</keyword>
<dbReference type="PROSITE" id="PS00191">
    <property type="entry name" value="CYTOCHROME_B5_1"/>
    <property type="match status" value="1"/>
</dbReference>
<dbReference type="InterPro" id="IPR001199">
    <property type="entry name" value="Cyt_B5-like_heme/steroid-bd"/>
</dbReference>
<dbReference type="SUPFAM" id="SSF55856">
    <property type="entry name" value="Cytochrome b5-like heme/steroid binding domain"/>
    <property type="match status" value="1"/>
</dbReference>
<dbReference type="GO" id="GO:0016020">
    <property type="term" value="C:membrane"/>
    <property type="evidence" value="ECO:0007669"/>
    <property type="project" value="UniProtKB-SubCell"/>
</dbReference>
<dbReference type="GO" id="GO:0046872">
    <property type="term" value="F:metal ion binding"/>
    <property type="evidence" value="ECO:0007669"/>
    <property type="project" value="UniProtKB-UniRule"/>
</dbReference>
<keyword evidence="4 8" id="KW-0479">Metal-binding</keyword>
<evidence type="ECO:0000256" key="3">
    <source>
        <dbReference type="ARBA" id="ARBA00022692"/>
    </source>
</evidence>